<evidence type="ECO:0000313" key="5">
    <source>
        <dbReference type="Proteomes" id="UP000367750"/>
    </source>
</evidence>
<dbReference type="Pfam" id="PF14683">
    <property type="entry name" value="CBM-like"/>
    <property type="match status" value="1"/>
</dbReference>
<dbReference type="InterPro" id="IPR013783">
    <property type="entry name" value="Ig-like_fold"/>
</dbReference>
<name>A0A5J5G5K1_9BACL</name>
<reference evidence="4 5" key="1">
    <citation type="submission" date="2019-09" db="EMBL/GenBank/DDBJ databases">
        <title>Bacillus ochoae sp. nov., Paenibacillus whitsoniae sp. nov., Paenibacillus spiritus sp. nov. Isolated from the Mars Exploration Rover during spacecraft assembly.</title>
        <authorList>
            <person name="Seuylemezian A."/>
            <person name="Vaishampayan P."/>
        </authorList>
    </citation>
    <scope>NUCLEOTIDE SEQUENCE [LARGE SCALE GENOMIC DNA]</scope>
    <source>
        <strain evidence="4 5">MER_111</strain>
    </source>
</reference>
<comment type="caution">
    <text evidence="4">The sequence shown here is derived from an EMBL/GenBank/DDBJ whole genome shotgun (WGS) entry which is preliminary data.</text>
</comment>
<feature type="compositionally biased region" description="Polar residues" evidence="1">
    <location>
        <begin position="1"/>
        <end position="14"/>
    </location>
</feature>
<dbReference type="InterPro" id="IPR017853">
    <property type="entry name" value="GH"/>
</dbReference>
<accession>A0A5J5G5K1</accession>
<dbReference type="Pfam" id="PF16990">
    <property type="entry name" value="CBM_35"/>
    <property type="match status" value="1"/>
</dbReference>
<dbReference type="Gene3D" id="2.60.40.10">
    <property type="entry name" value="Immunoglobulins"/>
    <property type="match status" value="1"/>
</dbReference>
<dbReference type="OrthoDB" id="52286at2"/>
<evidence type="ECO:0000259" key="3">
    <source>
        <dbReference type="PROSITE" id="PS51175"/>
    </source>
</evidence>
<proteinExistence type="predicted"/>
<dbReference type="SUPFAM" id="SSF51445">
    <property type="entry name" value="(Trans)glycosidases"/>
    <property type="match status" value="1"/>
</dbReference>
<dbReference type="InterPro" id="IPR036116">
    <property type="entry name" value="FN3_sf"/>
</dbReference>
<dbReference type="CDD" id="cd00063">
    <property type="entry name" value="FN3"/>
    <property type="match status" value="1"/>
</dbReference>
<dbReference type="InterPro" id="IPR003961">
    <property type="entry name" value="FN3_dom"/>
</dbReference>
<organism evidence="4 5">
    <name type="scientific">Paenibacillus spiritus</name>
    <dbReference type="NCBI Taxonomy" id="2496557"/>
    <lineage>
        <taxon>Bacteria</taxon>
        <taxon>Bacillati</taxon>
        <taxon>Bacillota</taxon>
        <taxon>Bacilli</taxon>
        <taxon>Bacillales</taxon>
        <taxon>Paenibacillaceae</taxon>
        <taxon>Paenibacillus</taxon>
    </lineage>
</organism>
<dbReference type="InterPro" id="IPR005084">
    <property type="entry name" value="CBM6"/>
</dbReference>
<dbReference type="SUPFAM" id="SSF49785">
    <property type="entry name" value="Galactose-binding domain-like"/>
    <property type="match status" value="2"/>
</dbReference>
<protein>
    <recommendedName>
        <fullName evidence="6">Carbohydrate-binding protein</fullName>
    </recommendedName>
</protein>
<evidence type="ECO:0008006" key="6">
    <source>
        <dbReference type="Google" id="ProtNLM"/>
    </source>
</evidence>
<evidence type="ECO:0000256" key="1">
    <source>
        <dbReference type="SAM" id="MobiDB-lite"/>
    </source>
</evidence>
<feature type="region of interest" description="Disordered" evidence="1">
    <location>
        <begin position="1"/>
        <end position="34"/>
    </location>
</feature>
<feature type="domain" description="CBM6" evidence="3">
    <location>
        <begin position="812"/>
        <end position="937"/>
    </location>
</feature>
<feature type="domain" description="Fibronectin type-III" evidence="2">
    <location>
        <begin position="715"/>
        <end position="805"/>
    </location>
</feature>
<dbReference type="EMBL" id="VYKK01000017">
    <property type="protein sequence ID" value="KAA9002392.1"/>
    <property type="molecule type" value="Genomic_DNA"/>
</dbReference>
<evidence type="ECO:0000259" key="2">
    <source>
        <dbReference type="PROSITE" id="PS50853"/>
    </source>
</evidence>
<dbReference type="InterPro" id="IPR008979">
    <property type="entry name" value="Galactose-bd-like_sf"/>
</dbReference>
<dbReference type="RefSeq" id="WP_150458737.1">
    <property type="nucleotide sequence ID" value="NZ_VYKK01000017.1"/>
</dbReference>
<dbReference type="Proteomes" id="UP000367750">
    <property type="component" value="Unassembled WGS sequence"/>
</dbReference>
<keyword evidence="5" id="KW-1185">Reference proteome</keyword>
<sequence>MTSWNRPDGNTRNICNDRQEASTPIPARRSRPRSKLLSRAGSALAALALILGGPALSMGPVYAEQQPASASTAAGITITPSVSPALKPAVTQAVYAPQAGAAALAAAAPQGKLWEIGKHDGSSAEFADFKPMTAVYSTYASDPAAPDWKAFPKGMKASVNKTLSIGYKLDALPAYGAELDVHILNAYMSVPQMAVYSNGRLAGMLQIAGTSGSGGANPYRDGYRLYIPVELLKSGSNELKLEVYAGSYAGTSGDAYLWYEWDELSLTALEAPAAEPIHGRYVHLGTAITNGFAMNDNVTRLLPGLTEWLGSAYSGNMMRVPAWSDTRNQWQDGLGAYLQTLKDLNLQPVVGMIGSNYMGSTEMLAGHVSEEIKTYIRQFMASYGSSFAYLELDNEPGVFNHNQASLVELAQFLQSQKAAYPQLKIVAPGWAYWPSKGTPYGWERDPAQRRPIEALSDLTNGHSYGLSGLTQGRGGSLNENLLSYNGGTEEGLPKEMMMTETGANDLHTDNSKFGATAYKYAAAFDRELRADIGYADHMMQHTAFDTANPNYALFAQPANWSTHRAADTAAWSANAAEGGETRLRTFRRLAAAYATHGSPLAYSFLSSDESAGRKIYVRAVDTRALGASSIGASADKRIVSIVNFEPAGTPARRVAVRIMFPDNAAYRVEQYRDGKTLGAAYSSYERTASPYMDVDLNVAAGEAVQLYLTPKETQAPAQPVIASAAMATWNTAVIQWGESADNRKTTGYVLYRDGAELAVLPAAVTRYTDTSVAYDHTYAYTVRAFDDSGNSSAASSPATLAVPDMPVTPGGPLYEAEKGKLGGIAKTAADAAASSQGYVRDMHGSGASVSIINIMPGAGDYSVRIGYATAADATLNLYVNDKLIRKLTFASTGKSSGAGAYKSIATEVALTDGPNTVMLRHDSGNTGGVNLDYIELTPKQGLPSTETGWRDYAFSDEGIFYSAGIATNENGSWNETESSGEIASFSFTGTGVRWLSNVQSNMGTAQVYIDNVAKGIIDLTSANLEGYSKVVYEVKNLTDAPHSLRIVSLEGKVTFNRFSVNGQEQALRAGQ</sequence>
<dbReference type="AlphaFoldDB" id="A0A5J5G5K1"/>
<dbReference type="SUPFAM" id="SSF49265">
    <property type="entry name" value="Fibronectin type III"/>
    <property type="match status" value="1"/>
</dbReference>
<gene>
    <name evidence="4" type="ORF">F4V43_13305</name>
</gene>
<evidence type="ECO:0000313" key="4">
    <source>
        <dbReference type="EMBL" id="KAA9002392.1"/>
    </source>
</evidence>
<dbReference type="PROSITE" id="PS51175">
    <property type="entry name" value="CBM6"/>
    <property type="match status" value="1"/>
</dbReference>
<dbReference type="GO" id="GO:0030246">
    <property type="term" value="F:carbohydrate binding"/>
    <property type="evidence" value="ECO:0007669"/>
    <property type="project" value="InterPro"/>
</dbReference>
<dbReference type="Gene3D" id="3.20.20.80">
    <property type="entry name" value="Glycosidases"/>
    <property type="match status" value="1"/>
</dbReference>
<dbReference type="Gene3D" id="2.60.120.260">
    <property type="entry name" value="Galactose-binding domain-like"/>
    <property type="match status" value="3"/>
</dbReference>
<dbReference type="InterPro" id="IPR029411">
    <property type="entry name" value="RG-lyase_III"/>
</dbReference>
<dbReference type="PROSITE" id="PS50853">
    <property type="entry name" value="FN3"/>
    <property type="match status" value="1"/>
</dbReference>